<feature type="transmembrane region" description="Helical" evidence="6">
    <location>
        <begin position="215"/>
        <end position="235"/>
    </location>
</feature>
<feature type="transmembrane region" description="Helical" evidence="6">
    <location>
        <begin position="145"/>
        <end position="163"/>
    </location>
</feature>
<comment type="subcellular location">
    <subcellularLocation>
        <location evidence="1">Membrane</location>
    </subcellularLocation>
</comment>
<dbReference type="GO" id="GO:0016020">
    <property type="term" value="C:membrane"/>
    <property type="evidence" value="ECO:0007669"/>
    <property type="project" value="UniProtKB-SubCell"/>
</dbReference>
<feature type="transmembrane region" description="Helical" evidence="6">
    <location>
        <begin position="315"/>
        <end position="333"/>
    </location>
</feature>
<dbReference type="PROSITE" id="PS00379">
    <property type="entry name" value="CDP_ALCOHOL_P_TRANSF"/>
    <property type="match status" value="1"/>
</dbReference>
<evidence type="ECO:0000256" key="3">
    <source>
        <dbReference type="ARBA" id="ARBA00022679"/>
    </source>
</evidence>
<feature type="transmembrane region" description="Helical" evidence="6">
    <location>
        <begin position="282"/>
        <end position="303"/>
    </location>
</feature>
<dbReference type="InterPro" id="IPR000462">
    <property type="entry name" value="CDP-OH_P_trans"/>
</dbReference>
<keyword evidence="3 5" id="KW-0808">Transferase</keyword>
<evidence type="ECO:0000313" key="7">
    <source>
        <dbReference type="EMBL" id="KDO25909.1"/>
    </source>
</evidence>
<dbReference type="GO" id="GO:0008654">
    <property type="term" value="P:phospholipid biosynthetic process"/>
    <property type="evidence" value="ECO:0007669"/>
    <property type="project" value="InterPro"/>
</dbReference>
<feature type="transmembrane region" description="Helical" evidence="6">
    <location>
        <begin position="339"/>
        <end position="358"/>
    </location>
</feature>
<dbReference type="OrthoDB" id="196717at2759"/>
<dbReference type="RefSeq" id="XP_012203469.1">
    <property type="nucleotide sequence ID" value="XM_012348079.1"/>
</dbReference>
<evidence type="ECO:0000256" key="5">
    <source>
        <dbReference type="RuleBase" id="RU003750"/>
    </source>
</evidence>
<evidence type="ECO:0000256" key="4">
    <source>
        <dbReference type="ARBA" id="ARBA00023136"/>
    </source>
</evidence>
<comment type="similarity">
    <text evidence="2 5">Belongs to the CDP-alcohol phosphatidyltransferase class-I family.</text>
</comment>
<dbReference type="PIRSF" id="PIRSF015665">
    <property type="entry name" value="CHOPT"/>
    <property type="match status" value="1"/>
</dbReference>
<dbReference type="GO" id="GO:0016780">
    <property type="term" value="F:phosphotransferase activity, for other substituted phosphate groups"/>
    <property type="evidence" value="ECO:0007669"/>
    <property type="project" value="InterPro"/>
</dbReference>
<dbReference type="Pfam" id="PF01066">
    <property type="entry name" value="CDP-OH_P_transf"/>
    <property type="match status" value="1"/>
</dbReference>
<evidence type="ECO:0000313" key="8">
    <source>
        <dbReference type="Proteomes" id="UP000030745"/>
    </source>
</evidence>
<feature type="transmembrane region" description="Helical" evidence="6">
    <location>
        <begin position="184"/>
        <end position="203"/>
    </location>
</feature>
<keyword evidence="6" id="KW-1133">Transmembrane helix</keyword>
<keyword evidence="4 6" id="KW-0472">Membrane</keyword>
<feature type="transmembrane region" description="Helical" evidence="6">
    <location>
        <begin position="247"/>
        <end position="270"/>
    </location>
</feature>
<keyword evidence="8" id="KW-1185">Reference proteome</keyword>
<dbReference type="OMA" id="RMYFILW"/>
<evidence type="ECO:0000256" key="6">
    <source>
        <dbReference type="SAM" id="Phobius"/>
    </source>
</evidence>
<dbReference type="EMBL" id="KK583228">
    <property type="protein sequence ID" value="KDO25909.1"/>
    <property type="molecule type" value="Genomic_DNA"/>
</dbReference>
<dbReference type="KEGG" id="spar:SPRG_08850"/>
<dbReference type="STRING" id="695850.A0A067C550"/>
<proteinExistence type="inferred from homology"/>
<dbReference type="Proteomes" id="UP000030745">
    <property type="component" value="Unassembled WGS sequence"/>
</dbReference>
<dbReference type="PANTHER" id="PTHR10414:SF37">
    <property type="entry name" value="BB IN A BOXCAR, ISOFORM C"/>
    <property type="match status" value="1"/>
</dbReference>
<sequence>MAGGKYVSARGAERVLEYKYSGSDASMLYNYVISPLAQRIVDGVFPAWLAPNTITIAGLGLVATSHALMAFYAPSLDAPAPSWVYAFCAFALSTYQVLDVTDGKQARKTGNSSPLGLLFDHGCDAVNCVLSACTMASTMLMGPTYMSMGLLLCPACVFFMATWEEYYTGTLALGAINGPNEGLAIMYSIYAMTAITGPAFWAQPSVVFPSIPNNLLFLIVTALGSTGQILVNVWNVYMQLKAKPMDFVNALFGTLPFLALIAVSALWVALSPYDVVQYHPRMLMWTTGLMFCKMVMHMMLAHLCDEPYWLLRKSLAAMLLVAGFVVAGLVPHVTEDTLAYAFFALTLIVYAHMVYYVILEMTTILRIKVFTVKPKTA</sequence>
<protein>
    <recommendedName>
        <fullName evidence="9">CDP-alcohol phosphatidyltransferase</fullName>
    </recommendedName>
</protein>
<name>A0A067C550_SAPPC</name>
<organism evidence="7 8">
    <name type="scientific">Saprolegnia parasitica (strain CBS 223.65)</name>
    <dbReference type="NCBI Taxonomy" id="695850"/>
    <lineage>
        <taxon>Eukaryota</taxon>
        <taxon>Sar</taxon>
        <taxon>Stramenopiles</taxon>
        <taxon>Oomycota</taxon>
        <taxon>Saprolegniomycetes</taxon>
        <taxon>Saprolegniales</taxon>
        <taxon>Saprolegniaceae</taxon>
        <taxon>Saprolegnia</taxon>
    </lineage>
</organism>
<evidence type="ECO:0000256" key="1">
    <source>
        <dbReference type="ARBA" id="ARBA00004370"/>
    </source>
</evidence>
<gene>
    <name evidence="7" type="ORF">SPRG_08850</name>
</gene>
<reference evidence="7 8" key="1">
    <citation type="journal article" date="2013" name="PLoS Genet.">
        <title>Distinctive expansion of potential virulence genes in the genome of the oomycete fish pathogen Saprolegnia parasitica.</title>
        <authorList>
            <person name="Jiang R.H."/>
            <person name="de Bruijn I."/>
            <person name="Haas B.J."/>
            <person name="Belmonte R."/>
            <person name="Lobach L."/>
            <person name="Christie J."/>
            <person name="van den Ackerveken G."/>
            <person name="Bottin A."/>
            <person name="Bulone V."/>
            <person name="Diaz-Moreno S.M."/>
            <person name="Dumas B."/>
            <person name="Fan L."/>
            <person name="Gaulin E."/>
            <person name="Govers F."/>
            <person name="Grenville-Briggs L.J."/>
            <person name="Horner N.R."/>
            <person name="Levin J.Z."/>
            <person name="Mammella M."/>
            <person name="Meijer H.J."/>
            <person name="Morris P."/>
            <person name="Nusbaum C."/>
            <person name="Oome S."/>
            <person name="Phillips A.J."/>
            <person name="van Rooyen D."/>
            <person name="Rzeszutek E."/>
            <person name="Saraiva M."/>
            <person name="Secombes C.J."/>
            <person name="Seidl M.F."/>
            <person name="Snel B."/>
            <person name="Stassen J.H."/>
            <person name="Sykes S."/>
            <person name="Tripathy S."/>
            <person name="van den Berg H."/>
            <person name="Vega-Arreguin J.C."/>
            <person name="Wawra S."/>
            <person name="Young S.K."/>
            <person name="Zeng Q."/>
            <person name="Dieguez-Uribeondo J."/>
            <person name="Russ C."/>
            <person name="Tyler B.M."/>
            <person name="van West P."/>
        </authorList>
    </citation>
    <scope>NUCLEOTIDE SEQUENCE [LARGE SCALE GENOMIC DNA]</scope>
    <source>
        <strain evidence="7 8">CBS 223.65</strain>
    </source>
</reference>
<dbReference type="AlphaFoldDB" id="A0A067C550"/>
<dbReference type="InterPro" id="IPR043130">
    <property type="entry name" value="CDP-OH_PTrfase_TM_dom"/>
</dbReference>
<dbReference type="InterPro" id="IPR014472">
    <property type="entry name" value="CHOPT"/>
</dbReference>
<dbReference type="InterPro" id="IPR048254">
    <property type="entry name" value="CDP_ALCOHOL_P_TRANSF_CS"/>
</dbReference>
<dbReference type="GeneID" id="24131055"/>
<accession>A0A067C550</accession>
<dbReference type="Gene3D" id="1.20.120.1760">
    <property type="match status" value="1"/>
</dbReference>
<evidence type="ECO:0008006" key="9">
    <source>
        <dbReference type="Google" id="ProtNLM"/>
    </source>
</evidence>
<dbReference type="PANTHER" id="PTHR10414">
    <property type="entry name" value="ETHANOLAMINEPHOSPHOTRANSFERASE"/>
    <property type="match status" value="1"/>
</dbReference>
<feature type="transmembrane region" description="Helical" evidence="6">
    <location>
        <begin position="54"/>
        <end position="73"/>
    </location>
</feature>
<keyword evidence="6" id="KW-0812">Transmembrane</keyword>
<evidence type="ECO:0000256" key="2">
    <source>
        <dbReference type="ARBA" id="ARBA00010441"/>
    </source>
</evidence>
<dbReference type="VEuPathDB" id="FungiDB:SPRG_08850"/>